<proteinExistence type="predicted"/>
<gene>
    <name evidence="1" type="ORF">NP493_815g02021</name>
</gene>
<keyword evidence="2" id="KW-1185">Reference proteome</keyword>
<reference evidence="1" key="1">
    <citation type="journal article" date="2023" name="Mol. Biol. Evol.">
        <title>Third-Generation Sequencing Reveals the Adaptive Role of the Epigenome in Three Deep-Sea Polychaetes.</title>
        <authorList>
            <person name="Perez M."/>
            <person name="Aroh O."/>
            <person name="Sun Y."/>
            <person name="Lan Y."/>
            <person name="Juniper S.K."/>
            <person name="Young C.R."/>
            <person name="Angers B."/>
            <person name="Qian P.Y."/>
        </authorList>
    </citation>
    <scope>NUCLEOTIDE SEQUENCE</scope>
    <source>
        <strain evidence="1">R07B-5</strain>
    </source>
</reference>
<evidence type="ECO:0000313" key="2">
    <source>
        <dbReference type="Proteomes" id="UP001209878"/>
    </source>
</evidence>
<sequence length="216" mass="21879">MTRMVNPSQIIVTGLPQGSSVRPGGTVGSQARMVAVSQGSLLGNQIVVQQSPSNTRVITPQQVITGGGGRPTFVTSQGGWPAAGGQLQMLRTVLTQAGSKPGQTTILLAQPSGQSGSSLVTSTGQLLQAATVKTMPQSGLKNAPLYARIITPPPGVRLVGMRANQGAVVGQVTSLQNVGMVRAIGKPTDPVSLATSNVVVTSSPADGATGTHPEQK</sequence>
<dbReference type="Proteomes" id="UP001209878">
    <property type="component" value="Unassembled WGS sequence"/>
</dbReference>
<accession>A0AAD9KPI5</accession>
<comment type="caution">
    <text evidence="1">The sequence shown here is derived from an EMBL/GenBank/DDBJ whole genome shotgun (WGS) entry which is preliminary data.</text>
</comment>
<name>A0AAD9KPI5_RIDPI</name>
<organism evidence="1 2">
    <name type="scientific">Ridgeia piscesae</name>
    <name type="common">Tubeworm</name>
    <dbReference type="NCBI Taxonomy" id="27915"/>
    <lineage>
        <taxon>Eukaryota</taxon>
        <taxon>Metazoa</taxon>
        <taxon>Spiralia</taxon>
        <taxon>Lophotrochozoa</taxon>
        <taxon>Annelida</taxon>
        <taxon>Polychaeta</taxon>
        <taxon>Sedentaria</taxon>
        <taxon>Canalipalpata</taxon>
        <taxon>Sabellida</taxon>
        <taxon>Siboglinidae</taxon>
        <taxon>Ridgeia</taxon>
    </lineage>
</organism>
<evidence type="ECO:0000313" key="1">
    <source>
        <dbReference type="EMBL" id="KAK2174268.1"/>
    </source>
</evidence>
<dbReference type="EMBL" id="JAODUO010000815">
    <property type="protein sequence ID" value="KAK2174268.1"/>
    <property type="molecule type" value="Genomic_DNA"/>
</dbReference>
<protein>
    <submittedName>
        <fullName evidence="1">Uncharacterized protein</fullName>
    </submittedName>
</protein>
<dbReference type="AlphaFoldDB" id="A0AAD9KPI5"/>